<dbReference type="GO" id="GO:0042242">
    <property type="term" value="F:cobyrinic acid a,c-diamide synthase activity"/>
    <property type="evidence" value="ECO:0007669"/>
    <property type="project" value="InterPro"/>
</dbReference>
<protein>
    <recommendedName>
        <fullName evidence="3">CobB/CobQ-like glutamine amidotransferase domain-containing protein</fullName>
    </recommendedName>
</protein>
<dbReference type="InterPro" id="IPR029062">
    <property type="entry name" value="Class_I_gatase-like"/>
</dbReference>
<sequence>METAELLTAARAHVVPVDPLRDEHLPEGTDALVIGGGLPESYAEELAANRRLCAEVAELAQAGRPVIAEGAGVLWLAREFDGRPMCGVVDATGMSTDQIVVGYREATARASTPVAQLGARMVGYKQHRGVLNPRAGQTPAWTWGGSTPEGFVWRRVHASQLMLHWAGAPEIAHRLVAAAAPVDAPTPVPALSSTADTAQLPAQPGPPAQESQPPVSPSGEVQQ</sequence>
<dbReference type="RefSeq" id="WP_232074914.1">
    <property type="nucleotide sequence ID" value="NZ_AP022871.1"/>
</dbReference>
<dbReference type="InterPro" id="IPR004484">
    <property type="entry name" value="CbiA/CobB_synth"/>
</dbReference>
<evidence type="ECO:0000256" key="1">
    <source>
        <dbReference type="ARBA" id="ARBA00022962"/>
    </source>
</evidence>
<organism evidence="4 5">
    <name type="scientific">Phytohabitans suffuscus</name>
    <dbReference type="NCBI Taxonomy" id="624315"/>
    <lineage>
        <taxon>Bacteria</taxon>
        <taxon>Bacillati</taxon>
        <taxon>Actinomycetota</taxon>
        <taxon>Actinomycetes</taxon>
        <taxon>Micromonosporales</taxon>
        <taxon>Micromonosporaceae</taxon>
    </lineage>
</organism>
<evidence type="ECO:0000313" key="5">
    <source>
        <dbReference type="Proteomes" id="UP000503011"/>
    </source>
</evidence>
<dbReference type="Gene3D" id="3.40.50.880">
    <property type="match status" value="1"/>
</dbReference>
<dbReference type="AlphaFoldDB" id="A0A6F8YMY3"/>
<dbReference type="PROSITE" id="PS51274">
    <property type="entry name" value="GATASE_COBBQ"/>
    <property type="match status" value="1"/>
</dbReference>
<dbReference type="Pfam" id="PF07685">
    <property type="entry name" value="GATase_3"/>
    <property type="match status" value="1"/>
</dbReference>
<dbReference type="PANTHER" id="PTHR43873:SF1">
    <property type="entry name" value="COBYRINATE A,C-DIAMIDE SYNTHASE"/>
    <property type="match status" value="1"/>
</dbReference>
<dbReference type="Proteomes" id="UP000503011">
    <property type="component" value="Chromosome"/>
</dbReference>
<dbReference type="EMBL" id="AP022871">
    <property type="protein sequence ID" value="BCB87318.1"/>
    <property type="molecule type" value="Genomic_DNA"/>
</dbReference>
<dbReference type="InterPro" id="IPR011698">
    <property type="entry name" value="GATase_3"/>
</dbReference>
<feature type="region of interest" description="Disordered" evidence="2">
    <location>
        <begin position="185"/>
        <end position="223"/>
    </location>
</feature>
<dbReference type="SUPFAM" id="SSF52317">
    <property type="entry name" value="Class I glutamine amidotransferase-like"/>
    <property type="match status" value="1"/>
</dbReference>
<dbReference type="PANTHER" id="PTHR43873">
    <property type="entry name" value="COBYRINATE A,C-DIAMIDE SYNTHASE"/>
    <property type="match status" value="1"/>
</dbReference>
<reference evidence="4 5" key="2">
    <citation type="submission" date="2020-03" db="EMBL/GenBank/DDBJ databases">
        <authorList>
            <person name="Ichikawa N."/>
            <person name="Kimura A."/>
            <person name="Kitahashi Y."/>
            <person name="Uohara A."/>
        </authorList>
    </citation>
    <scope>NUCLEOTIDE SEQUENCE [LARGE SCALE GENOMIC DNA]</scope>
    <source>
        <strain evidence="4 5">NBRC 105367</strain>
    </source>
</reference>
<name>A0A6F8YMY3_9ACTN</name>
<feature type="domain" description="CobB/CobQ-like glutamine amidotransferase" evidence="3">
    <location>
        <begin position="5"/>
        <end position="159"/>
    </location>
</feature>
<proteinExistence type="predicted"/>
<keyword evidence="5" id="KW-1185">Reference proteome</keyword>
<reference evidence="4 5" key="1">
    <citation type="submission" date="2020-03" db="EMBL/GenBank/DDBJ databases">
        <title>Whole genome shotgun sequence of Phytohabitans suffuscus NBRC 105367.</title>
        <authorList>
            <person name="Komaki H."/>
            <person name="Tamura T."/>
        </authorList>
    </citation>
    <scope>NUCLEOTIDE SEQUENCE [LARGE SCALE GENOMIC DNA]</scope>
    <source>
        <strain evidence="4 5">NBRC 105367</strain>
    </source>
</reference>
<gene>
    <name evidence="4" type="ORF">Psuf_046310</name>
</gene>
<evidence type="ECO:0000313" key="4">
    <source>
        <dbReference type="EMBL" id="BCB87318.1"/>
    </source>
</evidence>
<evidence type="ECO:0000259" key="3">
    <source>
        <dbReference type="Pfam" id="PF07685"/>
    </source>
</evidence>
<dbReference type="KEGG" id="psuu:Psuf_046310"/>
<evidence type="ECO:0000256" key="2">
    <source>
        <dbReference type="SAM" id="MobiDB-lite"/>
    </source>
</evidence>
<keyword evidence="1" id="KW-0315">Glutamine amidotransferase</keyword>
<accession>A0A6F8YMY3</accession>